<dbReference type="PROSITE" id="PS51186">
    <property type="entry name" value="GNAT"/>
    <property type="match status" value="1"/>
</dbReference>
<keyword evidence="5" id="KW-1185">Reference proteome</keyword>
<evidence type="ECO:0000256" key="1">
    <source>
        <dbReference type="ARBA" id="ARBA00022679"/>
    </source>
</evidence>
<dbReference type="AlphaFoldDB" id="A0ABD3NR40"/>
<gene>
    <name evidence="4" type="ORF">HJC23_011661</name>
</gene>
<evidence type="ECO:0000313" key="5">
    <source>
        <dbReference type="Proteomes" id="UP001516023"/>
    </source>
</evidence>
<dbReference type="GO" id="GO:0016746">
    <property type="term" value="F:acyltransferase activity"/>
    <property type="evidence" value="ECO:0007669"/>
    <property type="project" value="UniProtKB-KW"/>
</dbReference>
<dbReference type="CDD" id="cd04301">
    <property type="entry name" value="NAT_SF"/>
    <property type="match status" value="1"/>
</dbReference>
<dbReference type="InterPro" id="IPR000182">
    <property type="entry name" value="GNAT_dom"/>
</dbReference>
<dbReference type="InterPro" id="IPR051556">
    <property type="entry name" value="N-term/lysine_N-AcTrnsfr"/>
</dbReference>
<sequence>MIKSKKTLPVEFGIINADNVEQAIFYLAFHIQLLWQQLKKINQACLPIAYAPSFYQELVSKNPKDGASMELRQNLSKFAYWNGFAVGAICSKVEAIKDCPGRSRIYIMTLATLAPYRNRGIGSALLDSLISYYESHATDTALSTVDEIMLHVQTSNEDAIKFYEQFGFEREEFVEGYYKRIDPPDCFVLRKKLR</sequence>
<keyword evidence="2" id="KW-0012">Acyltransferase</keyword>
<dbReference type="Proteomes" id="UP001516023">
    <property type="component" value="Unassembled WGS sequence"/>
</dbReference>
<organism evidence="4 5">
    <name type="scientific">Cyclotella cryptica</name>
    <dbReference type="NCBI Taxonomy" id="29204"/>
    <lineage>
        <taxon>Eukaryota</taxon>
        <taxon>Sar</taxon>
        <taxon>Stramenopiles</taxon>
        <taxon>Ochrophyta</taxon>
        <taxon>Bacillariophyta</taxon>
        <taxon>Coscinodiscophyceae</taxon>
        <taxon>Thalassiosirophycidae</taxon>
        <taxon>Stephanodiscales</taxon>
        <taxon>Stephanodiscaceae</taxon>
        <taxon>Cyclotella</taxon>
    </lineage>
</organism>
<dbReference type="FunFam" id="3.40.630.30:FF:000006">
    <property type="entry name" value="Putative n-alpha-acetyltransferase 50"/>
    <property type="match status" value="1"/>
</dbReference>
<feature type="domain" description="N-acetyltransferase" evidence="3">
    <location>
        <begin position="23"/>
        <end position="194"/>
    </location>
</feature>
<protein>
    <recommendedName>
        <fullName evidence="3">N-acetyltransferase domain-containing protein</fullName>
    </recommendedName>
</protein>
<dbReference type="InterPro" id="IPR016181">
    <property type="entry name" value="Acyl_CoA_acyltransferase"/>
</dbReference>
<dbReference type="Gene3D" id="3.40.630.30">
    <property type="match status" value="1"/>
</dbReference>
<dbReference type="PANTHER" id="PTHR42919:SF8">
    <property type="entry name" value="N-ALPHA-ACETYLTRANSFERASE 50"/>
    <property type="match status" value="1"/>
</dbReference>
<keyword evidence="1" id="KW-0808">Transferase</keyword>
<reference evidence="4 5" key="1">
    <citation type="journal article" date="2020" name="G3 (Bethesda)">
        <title>Improved Reference Genome for Cyclotella cryptica CCMP332, a Model for Cell Wall Morphogenesis, Salinity Adaptation, and Lipid Production in Diatoms (Bacillariophyta).</title>
        <authorList>
            <person name="Roberts W.R."/>
            <person name="Downey K.M."/>
            <person name="Ruck E.C."/>
            <person name="Traller J.C."/>
            <person name="Alverson A.J."/>
        </authorList>
    </citation>
    <scope>NUCLEOTIDE SEQUENCE [LARGE SCALE GENOMIC DNA]</scope>
    <source>
        <strain evidence="4 5">CCMP332</strain>
    </source>
</reference>
<comment type="caution">
    <text evidence="4">The sequence shown here is derived from an EMBL/GenBank/DDBJ whole genome shotgun (WGS) entry which is preliminary data.</text>
</comment>
<dbReference type="SUPFAM" id="SSF55729">
    <property type="entry name" value="Acyl-CoA N-acyltransferases (Nat)"/>
    <property type="match status" value="1"/>
</dbReference>
<dbReference type="Pfam" id="PF00583">
    <property type="entry name" value="Acetyltransf_1"/>
    <property type="match status" value="1"/>
</dbReference>
<evidence type="ECO:0000259" key="3">
    <source>
        <dbReference type="PROSITE" id="PS51186"/>
    </source>
</evidence>
<evidence type="ECO:0000256" key="2">
    <source>
        <dbReference type="ARBA" id="ARBA00023315"/>
    </source>
</evidence>
<evidence type="ECO:0000313" key="4">
    <source>
        <dbReference type="EMBL" id="KAL3778565.1"/>
    </source>
</evidence>
<proteinExistence type="predicted"/>
<dbReference type="EMBL" id="JABMIG020000428">
    <property type="protein sequence ID" value="KAL3778565.1"/>
    <property type="molecule type" value="Genomic_DNA"/>
</dbReference>
<dbReference type="PANTHER" id="PTHR42919">
    <property type="entry name" value="N-ALPHA-ACETYLTRANSFERASE"/>
    <property type="match status" value="1"/>
</dbReference>
<accession>A0ABD3NR40</accession>
<name>A0ABD3NR40_9STRA</name>